<evidence type="ECO:0000256" key="1">
    <source>
        <dbReference type="SAM" id="MobiDB-lite"/>
    </source>
</evidence>
<feature type="compositionally biased region" description="Basic and acidic residues" evidence="1">
    <location>
        <begin position="190"/>
        <end position="213"/>
    </location>
</feature>
<dbReference type="OrthoDB" id="129252at2759"/>
<protein>
    <submittedName>
        <fullName evidence="2">Uncharacterized protein</fullName>
    </submittedName>
</protein>
<reference evidence="2 3" key="2">
    <citation type="submission" date="2013-11" db="EMBL/GenBank/DDBJ databases">
        <title>The Genome Sequence of Phytophthora parasitica INRA-310.</title>
        <authorList>
            <consortium name="The Broad Institute Genomics Platform"/>
            <person name="Russ C."/>
            <person name="Tyler B."/>
            <person name="Panabieres F."/>
            <person name="Shan W."/>
            <person name="Tripathy S."/>
            <person name="Grunwald N."/>
            <person name="Machado M."/>
            <person name="Johnson C.S."/>
            <person name="Arredondo F."/>
            <person name="Hong C."/>
            <person name="Coffey M."/>
            <person name="Young S.K."/>
            <person name="Zeng Q."/>
            <person name="Gargeya S."/>
            <person name="Fitzgerald M."/>
            <person name="Abouelleil A."/>
            <person name="Alvarado L."/>
            <person name="Chapman S.B."/>
            <person name="Gainer-Dewar J."/>
            <person name="Goldberg J."/>
            <person name="Griggs A."/>
            <person name="Gujja S."/>
            <person name="Hansen M."/>
            <person name="Howarth C."/>
            <person name="Imamovic A."/>
            <person name="Ireland A."/>
            <person name="Larimer J."/>
            <person name="McCowan C."/>
            <person name="Murphy C."/>
            <person name="Pearson M."/>
            <person name="Poon T.W."/>
            <person name="Priest M."/>
            <person name="Roberts A."/>
            <person name="Saif S."/>
            <person name="Shea T."/>
            <person name="Sykes S."/>
            <person name="Wortman J."/>
            <person name="Nusbaum C."/>
            <person name="Birren B."/>
        </authorList>
    </citation>
    <scope>NUCLEOTIDE SEQUENCE [LARGE SCALE GENOMIC DNA]</scope>
    <source>
        <strain evidence="2 3">INRA-310</strain>
    </source>
</reference>
<name>W2R3E7_PHYN3</name>
<dbReference type="RefSeq" id="XP_008894935.1">
    <property type="nucleotide sequence ID" value="XM_008896687.1"/>
</dbReference>
<evidence type="ECO:0000313" key="2">
    <source>
        <dbReference type="EMBL" id="ETN19025.1"/>
    </source>
</evidence>
<feature type="compositionally biased region" description="Polar residues" evidence="1">
    <location>
        <begin position="40"/>
        <end position="56"/>
    </location>
</feature>
<dbReference type="Proteomes" id="UP000018817">
    <property type="component" value="Unassembled WGS sequence"/>
</dbReference>
<proteinExistence type="predicted"/>
<dbReference type="EMBL" id="KI669565">
    <property type="protein sequence ID" value="ETN19025.1"/>
    <property type="molecule type" value="Genomic_DNA"/>
</dbReference>
<sequence length="427" mass="46630">MRDDDGDKHPASGGSSEESKGAVMTESGPAQPDRQDAHSARNSLSTAKDVTKTTGGYHSEVAPCEEPDAVTTGGDDLPAAGDEGDGAVGSKGAFNAVFQLISVVTSLLSHVTSFYKLPIEGQIVQGIRHKGKRKQGGSKEAAAGKQQKGEPKSKRTASQAGAAPSGKKKLRLYSPHVADRSTSSCEEEEKVASHEDDEKGAPQEDEEKGASHEESDDEDLPMYLQFLEEKKPRERASKTTPEREAMIAAHVNVNNHVDPIPRKGYSTWISWMFEFEEYCTSHNLKFLVRTSKAVEEYNLNNNANVSAQTFHKYFSAYRCTHRVYQERRGEGKRNASVNFTGCPALFDLELMNVAPPPGKPPRHRLIVHNEWRMHNHTTEISGATAGIKELPTQGVVAQTVSALHDCNASSGKIAGYMSEELGSKKFY</sequence>
<organism evidence="2 3">
    <name type="scientific">Phytophthora nicotianae (strain INRA-310)</name>
    <name type="common">Phytophthora parasitica</name>
    <dbReference type="NCBI Taxonomy" id="761204"/>
    <lineage>
        <taxon>Eukaryota</taxon>
        <taxon>Sar</taxon>
        <taxon>Stramenopiles</taxon>
        <taxon>Oomycota</taxon>
        <taxon>Peronosporomycetes</taxon>
        <taxon>Peronosporales</taxon>
        <taxon>Peronosporaceae</taxon>
        <taxon>Phytophthora</taxon>
    </lineage>
</organism>
<accession>W2R3E7</accession>
<gene>
    <name evidence="2" type="ORF">PPTG_04445</name>
</gene>
<dbReference type="GeneID" id="20174538"/>
<dbReference type="AlphaFoldDB" id="W2R3E7"/>
<feature type="region of interest" description="Disordered" evidence="1">
    <location>
        <begin position="128"/>
        <end position="221"/>
    </location>
</feature>
<dbReference type="OMA" id="STWISWM"/>
<evidence type="ECO:0000313" key="3">
    <source>
        <dbReference type="Proteomes" id="UP000018817"/>
    </source>
</evidence>
<dbReference type="VEuPathDB" id="FungiDB:PPTG_04445"/>
<feature type="region of interest" description="Disordered" evidence="1">
    <location>
        <begin position="1"/>
        <end position="89"/>
    </location>
</feature>
<reference evidence="3" key="1">
    <citation type="submission" date="2011-12" db="EMBL/GenBank/DDBJ databases">
        <authorList>
            <consortium name="The Broad Institute Genome Sequencing Platform"/>
            <person name="Russ C."/>
            <person name="Tyler B."/>
            <person name="Panabieres F."/>
            <person name="Shan W."/>
            <person name="Tripathy S."/>
            <person name="Grunwald N."/>
            <person name="Machado M."/>
            <person name="Young S.K."/>
            <person name="Zeng Q."/>
            <person name="Gargeya S."/>
            <person name="Fitzgerald M."/>
            <person name="Haas B."/>
            <person name="Abouelleil A."/>
            <person name="Alvarado L."/>
            <person name="Arachchi H.M."/>
            <person name="Berlin A."/>
            <person name="Chapman S.B."/>
            <person name="Gearin G."/>
            <person name="Goldberg J."/>
            <person name="Griggs A."/>
            <person name="Gujja S."/>
            <person name="Hansen M."/>
            <person name="Heiman D."/>
            <person name="Howarth C."/>
            <person name="Larimer J."/>
            <person name="Lui A."/>
            <person name="MacDonald P.J.P."/>
            <person name="McCowen C."/>
            <person name="Montmayeur A."/>
            <person name="Murphy C."/>
            <person name="Neiman D."/>
            <person name="Pearson M."/>
            <person name="Priest M."/>
            <person name="Roberts A."/>
            <person name="Saif S."/>
            <person name="Shea T."/>
            <person name="Sisk P."/>
            <person name="Stolte C."/>
            <person name="Sykes S."/>
            <person name="Wortman J."/>
            <person name="Nusbaum C."/>
            <person name="Birren B."/>
        </authorList>
    </citation>
    <scope>NUCLEOTIDE SEQUENCE [LARGE SCALE GENOMIC DNA]</scope>
    <source>
        <strain evidence="3">INRA-310</strain>
    </source>
</reference>
<feature type="compositionally biased region" description="Basic and acidic residues" evidence="1">
    <location>
        <begin position="1"/>
        <end position="10"/>
    </location>
</feature>